<dbReference type="RefSeq" id="WP_043528219.1">
    <property type="nucleotide sequence ID" value="NZ_BAABKU010000002.1"/>
</dbReference>
<dbReference type="STRING" id="1869.MB27_24950"/>
<dbReference type="OrthoDB" id="1190024at2"/>
<protein>
    <recommendedName>
        <fullName evidence="2">Knr4/Smi1-like domain-containing protein</fullName>
    </recommendedName>
</protein>
<feature type="compositionally biased region" description="Basic and acidic residues" evidence="1">
    <location>
        <begin position="83"/>
        <end position="94"/>
    </location>
</feature>
<gene>
    <name evidence="3" type="ORF">MB27_24950</name>
</gene>
<organism evidence="3 4">
    <name type="scientific">Actinoplanes utahensis</name>
    <dbReference type="NCBI Taxonomy" id="1869"/>
    <lineage>
        <taxon>Bacteria</taxon>
        <taxon>Bacillati</taxon>
        <taxon>Actinomycetota</taxon>
        <taxon>Actinomycetes</taxon>
        <taxon>Micromonosporales</taxon>
        <taxon>Micromonosporaceae</taxon>
        <taxon>Actinoplanes</taxon>
    </lineage>
</organism>
<feature type="region of interest" description="Disordered" evidence="1">
    <location>
        <begin position="68"/>
        <end position="96"/>
    </location>
</feature>
<dbReference type="InterPro" id="IPR011989">
    <property type="entry name" value="ARM-like"/>
</dbReference>
<dbReference type="InterPro" id="IPR037883">
    <property type="entry name" value="Knr4/Smi1-like_sf"/>
</dbReference>
<comment type="caution">
    <text evidence="3">The sequence shown here is derived from an EMBL/GenBank/DDBJ whole genome shotgun (WGS) entry which is preliminary data.</text>
</comment>
<reference evidence="3 4" key="1">
    <citation type="submission" date="2014-10" db="EMBL/GenBank/DDBJ databases">
        <title>Draft genome sequence of Actinoplanes utahensis NRRL 12052.</title>
        <authorList>
            <person name="Velasco-Bucheli B."/>
            <person name="del Cerro C."/>
            <person name="Hormigo D."/>
            <person name="Garcia J.L."/>
            <person name="Acebal C."/>
            <person name="Arroyo M."/>
            <person name="de la Mata I."/>
        </authorList>
    </citation>
    <scope>NUCLEOTIDE SEQUENCE [LARGE SCALE GENOMIC DNA]</scope>
    <source>
        <strain evidence="3 4">NRRL 12052</strain>
    </source>
</reference>
<sequence>MPDPRLERITAKLPAGLRLNPPLTEAQVAAFEADHGVTLPEEYRLFVTRLGDGDNDRVLRLADTDPAGLNRPSPYLPGPRYQGDWEQRHEEPPGPRRTFLPGTLTIAGHGCSLYTHLVVSGPARGRLFNVDVDGPAGPYILEDSGFLAWYERWIDETAAGFDVGWFGENLPLPEPDLLTVLAEDPAAHRRARAGETLLRLPVVSGAVRAAVDRAARSDRDPQVRADLLQVLGRWNDEAARIELAAYARSVDPPGLRALSWCDRLGLDDILPELAHPDRERRRVAAYELAWNLGGLEPVAAEALDPVARRLLRDPDPLLRCHGVALVWRRGLVHLHPLLDEMGTSETEPWVRFEIAWCLSRGAVAPSGSDVLSGPWAATPPRMVADEPPF</sequence>
<evidence type="ECO:0000313" key="4">
    <source>
        <dbReference type="Proteomes" id="UP000054537"/>
    </source>
</evidence>
<dbReference type="Proteomes" id="UP000054537">
    <property type="component" value="Unassembled WGS sequence"/>
</dbReference>
<dbReference type="eggNOG" id="COG5010">
    <property type="taxonomic scope" value="Bacteria"/>
</dbReference>
<dbReference type="InterPro" id="IPR018958">
    <property type="entry name" value="Knr4/Smi1-like_dom"/>
</dbReference>
<accession>A0A0A6UL33</accession>
<keyword evidence="4" id="KW-1185">Reference proteome</keyword>
<evidence type="ECO:0000256" key="1">
    <source>
        <dbReference type="SAM" id="MobiDB-lite"/>
    </source>
</evidence>
<proteinExistence type="predicted"/>
<evidence type="ECO:0000259" key="2">
    <source>
        <dbReference type="SMART" id="SM00860"/>
    </source>
</evidence>
<dbReference type="SUPFAM" id="SSF48371">
    <property type="entry name" value="ARM repeat"/>
    <property type="match status" value="1"/>
</dbReference>
<dbReference type="AlphaFoldDB" id="A0A0A6UL33"/>
<name>A0A0A6UL33_ACTUT</name>
<dbReference type="Gene3D" id="1.25.10.10">
    <property type="entry name" value="Leucine-rich Repeat Variant"/>
    <property type="match status" value="1"/>
</dbReference>
<dbReference type="Gene3D" id="3.40.1580.10">
    <property type="entry name" value="SMI1/KNR4-like"/>
    <property type="match status" value="1"/>
</dbReference>
<dbReference type="SMART" id="SM00860">
    <property type="entry name" value="SMI1_KNR4"/>
    <property type="match status" value="1"/>
</dbReference>
<feature type="domain" description="Knr4/Smi1-like" evidence="2">
    <location>
        <begin position="22"/>
        <end position="152"/>
    </location>
</feature>
<dbReference type="SUPFAM" id="SSF160631">
    <property type="entry name" value="SMI1/KNR4-like"/>
    <property type="match status" value="1"/>
</dbReference>
<evidence type="ECO:0000313" key="3">
    <source>
        <dbReference type="EMBL" id="KHD75029.1"/>
    </source>
</evidence>
<dbReference type="EMBL" id="JRTT01000032">
    <property type="protein sequence ID" value="KHD75029.1"/>
    <property type="molecule type" value="Genomic_DNA"/>
</dbReference>
<dbReference type="InterPro" id="IPR016024">
    <property type="entry name" value="ARM-type_fold"/>
</dbReference>